<evidence type="ECO:0000259" key="1">
    <source>
        <dbReference type="Pfam" id="PF04466"/>
    </source>
</evidence>
<protein>
    <submittedName>
        <fullName evidence="3">Terminase large subunit</fullName>
    </submittedName>
</protein>
<dbReference type="Pfam" id="PF17288">
    <property type="entry name" value="Terminase_3C"/>
    <property type="match status" value="1"/>
</dbReference>
<dbReference type="InterPro" id="IPR038713">
    <property type="entry name" value="Terminase_Gp1_N_sf"/>
</dbReference>
<sequence>MGLTPKQKAFADEYIKNGGNASDAARKAGYKNYEVEGYRLIRNDKVLSYIAEKQAKIEKQKGTDIMSLAEIQQRRSMIARGELTDSFGFAPDFSDQLKSMNDLEKALKIKQEQEEKKAAEEAARNAKPYHMDLYNIPDRFHQAIRDIRDKEHLEYVFKGGRGSTKSTTVGMTIIELMKNNHDIHAVVCRKVGNTIKDSVYNKIKWAIGKQEFTEEFDSKLSPMEITLKSTGQKIYFRGADDPDKIKSINPEFGYIGILWFEELDQFAGPEEIRKIEQSAIRGGNLAWIFKSFNPPKTMNNWANKYVLEPKENRIVHSSTYLDVPNEWLGQPFIDEAEHLKEVNPNAYEHEYMGIANGNGGNVFEYLEIRDITDEEISHMDKIFQGCDWGFFPDSYAFIRLYYNHNTEKIYFIDEIYEDKWSNRESADEILKRKYNDYTITCDSAEPKSINDYRDFGLPAVGAIKGPGSVAYSMKWLQTRTIVIDPKRTPNAYKEFSNYEYERDKEGNIISGYPDKDNHLIDASRYATESLWRRRGSSA</sequence>
<evidence type="ECO:0000259" key="2">
    <source>
        <dbReference type="Pfam" id="PF17288"/>
    </source>
</evidence>
<dbReference type="Pfam" id="PF03592">
    <property type="entry name" value="Terminase_2"/>
    <property type="match status" value="1"/>
</dbReference>
<dbReference type="NCBIfam" id="TIGR01547">
    <property type="entry name" value="phage_term_2"/>
    <property type="match status" value="1"/>
</dbReference>
<dbReference type="Gene3D" id="3.40.50.300">
    <property type="entry name" value="P-loop containing nucleotide triphosphate hydrolases"/>
    <property type="match status" value="1"/>
</dbReference>
<feature type="domain" description="Phage terminase large subunit N-terminal" evidence="1">
    <location>
        <begin position="155"/>
        <end position="353"/>
    </location>
</feature>
<dbReference type="Gene3D" id="3.30.420.280">
    <property type="match status" value="1"/>
</dbReference>
<reference evidence="3" key="1">
    <citation type="journal article" date="2021" name="Proc. Natl. Acad. Sci. U.S.A.">
        <title>A Catalog of Tens of Thousands of Viruses from Human Metagenomes Reveals Hidden Associations with Chronic Diseases.</title>
        <authorList>
            <person name="Tisza M.J."/>
            <person name="Buck C.B."/>
        </authorList>
    </citation>
    <scope>NUCLEOTIDE SEQUENCE</scope>
    <source>
        <strain evidence="3">CtMYd37</strain>
    </source>
</reference>
<dbReference type="InterPro" id="IPR035413">
    <property type="entry name" value="Terminase_L_C"/>
</dbReference>
<dbReference type="Gene3D" id="1.10.10.1400">
    <property type="entry name" value="Terminase, small subunit, N-terminal DNA-binding domain, HTH motif"/>
    <property type="match status" value="1"/>
</dbReference>
<organism evidence="3">
    <name type="scientific">Siphoviridae sp. ctMYd37</name>
    <dbReference type="NCBI Taxonomy" id="2826260"/>
    <lineage>
        <taxon>Viruses</taxon>
        <taxon>Duplodnaviria</taxon>
        <taxon>Heunggongvirae</taxon>
        <taxon>Uroviricota</taxon>
        <taxon>Caudoviricetes</taxon>
    </lineage>
</organism>
<evidence type="ECO:0000313" key="3">
    <source>
        <dbReference type="EMBL" id="DAD77145.1"/>
    </source>
</evidence>
<dbReference type="EMBL" id="BK014818">
    <property type="protein sequence ID" value="DAD77145.1"/>
    <property type="molecule type" value="Genomic_DNA"/>
</dbReference>
<dbReference type="GO" id="GO:0051276">
    <property type="term" value="P:chromosome organization"/>
    <property type="evidence" value="ECO:0007669"/>
    <property type="project" value="InterPro"/>
</dbReference>
<accession>A0A8S5M498</accession>
<dbReference type="InterPro" id="IPR027417">
    <property type="entry name" value="P-loop_NTPase"/>
</dbReference>
<dbReference type="PANTHER" id="PTHR39184:SF1">
    <property type="entry name" value="PBSX PHAGE TERMINASE LARGE SUBUNIT"/>
    <property type="match status" value="1"/>
</dbReference>
<dbReference type="InterPro" id="IPR006437">
    <property type="entry name" value="Phage_terminase_lsu"/>
</dbReference>
<name>A0A8S5M498_9CAUD</name>
<dbReference type="InterPro" id="IPR052380">
    <property type="entry name" value="Viral_DNA_packaging_terminase"/>
</dbReference>
<dbReference type="InterPro" id="IPR035412">
    <property type="entry name" value="Terminase_L_N"/>
</dbReference>
<proteinExistence type="predicted"/>
<dbReference type="PANTHER" id="PTHR39184">
    <property type="match status" value="1"/>
</dbReference>
<dbReference type="Pfam" id="PF04466">
    <property type="entry name" value="Terminase_3"/>
    <property type="match status" value="1"/>
</dbReference>
<dbReference type="InterPro" id="IPR005335">
    <property type="entry name" value="Terminase_ssu"/>
</dbReference>
<feature type="domain" description="Phage terminase large subunit C-terminal" evidence="2">
    <location>
        <begin position="387"/>
        <end position="528"/>
    </location>
</feature>